<name>H5SCE4_9BACT</name>
<feature type="transmembrane region" description="Helical" evidence="8">
    <location>
        <begin position="700"/>
        <end position="721"/>
    </location>
</feature>
<dbReference type="PANTHER" id="PTHR30252">
    <property type="entry name" value="INNER MEMBRANE PEPTIDE TRANSPORTER"/>
    <property type="match status" value="1"/>
</dbReference>
<dbReference type="GO" id="GO:0005886">
    <property type="term" value="C:plasma membrane"/>
    <property type="evidence" value="ECO:0007669"/>
    <property type="project" value="UniProtKB-SubCell"/>
</dbReference>
<dbReference type="PANTHER" id="PTHR30252:SF3">
    <property type="entry name" value="PYRUVATE_PROTON SYMPORTER BTST"/>
    <property type="match status" value="1"/>
</dbReference>
<keyword evidence="4" id="KW-1003">Cell membrane</keyword>
<feature type="transmembrane region" description="Helical" evidence="8">
    <location>
        <begin position="599"/>
        <end position="620"/>
    </location>
</feature>
<evidence type="ECO:0000256" key="1">
    <source>
        <dbReference type="ARBA" id="ARBA00004651"/>
    </source>
</evidence>
<proteinExistence type="inferred from homology"/>
<feature type="transmembrane region" description="Helical" evidence="8">
    <location>
        <begin position="290"/>
        <end position="311"/>
    </location>
</feature>
<feature type="transmembrane region" description="Helical" evidence="8">
    <location>
        <begin position="354"/>
        <end position="371"/>
    </location>
</feature>
<protein>
    <submittedName>
        <fullName evidence="10">Carbon starvation protein CstA</fullName>
    </submittedName>
</protein>
<accession>H5SCE4</accession>
<evidence type="ECO:0000256" key="6">
    <source>
        <dbReference type="ARBA" id="ARBA00022989"/>
    </source>
</evidence>
<comment type="subcellular location">
    <subcellularLocation>
        <location evidence="1">Cell membrane</location>
        <topology evidence="1">Multi-pass membrane protein</topology>
    </subcellularLocation>
</comment>
<feature type="domain" description="CstA N-terminal" evidence="9">
    <location>
        <begin position="17"/>
        <end position="675"/>
    </location>
</feature>
<dbReference type="Pfam" id="PF02554">
    <property type="entry name" value="CstA"/>
    <property type="match status" value="1"/>
</dbReference>
<evidence type="ECO:0000256" key="7">
    <source>
        <dbReference type="ARBA" id="ARBA00023136"/>
    </source>
</evidence>
<keyword evidence="5 8" id="KW-0812">Transmembrane</keyword>
<gene>
    <name evidence="10" type="ORF">HGMM_F09D09C24</name>
</gene>
<dbReference type="AlphaFoldDB" id="H5SCE4"/>
<comment type="similarity">
    <text evidence="2">Belongs to the peptide transporter carbon starvation (CstA) (TC 2.A.114) family.</text>
</comment>
<evidence type="ECO:0000313" key="10">
    <source>
        <dbReference type="EMBL" id="BAL53830.1"/>
    </source>
</evidence>
<keyword evidence="3" id="KW-0813">Transport</keyword>
<dbReference type="InterPro" id="IPR003706">
    <property type="entry name" value="CstA_N"/>
</dbReference>
<evidence type="ECO:0000256" key="5">
    <source>
        <dbReference type="ARBA" id="ARBA00022692"/>
    </source>
</evidence>
<feature type="transmembrane region" description="Helical" evidence="8">
    <location>
        <begin position="13"/>
        <end position="32"/>
    </location>
</feature>
<evidence type="ECO:0000256" key="3">
    <source>
        <dbReference type="ARBA" id="ARBA00022448"/>
    </source>
</evidence>
<feature type="transmembrane region" description="Helical" evidence="8">
    <location>
        <begin position="100"/>
        <end position="120"/>
    </location>
</feature>
<sequence length="754" mass="81591">MEGVIYQEIGGRLVVHAMPVMLAVLGILAIAYRYYSAFLAAKVAVLDDRIPTPAHRLYDGQNYHPTSRWVLFGVQFAAISGAGPLIGPVLAMQFGYLPGLLWLVIGVCLAGAVQDMLVLAASVRRGGKSLAEIARTELGPWATVVVSAAILFIVVIALAGLGMVVVKALGGEEVPLAAGMQIRLPPDATLQLVESPSNHGGCYRFPENCQLRYTAQDRWRERPEAFQILVPPERRLEVRDGIVTLPSGCKQIVPGSSWGTFTIACTIPIALFVGLWMYRIRPGKVVEASLLGAAGVIAATIIGNWIPGSALEPYFSLTREQTILAMGIYGFVASVLPVWLLLAPRDYLSSFLKIGTILLLVVGVLVANPPLRHPPINEVFLAGGPTFKGHIFPFVFICIMCGAISGFHSLVSSGTTPKMVDKESDIRPVGYGAMLMEGLVGVVALIAAASLDPKLYFEMNTDLREVHHYQPQLDELYQRLGLVREQHDPLHQAGVADVHQLRIPQHDLGEVERMVGGEALRGRTGGAVTLAVGMALIFTDALRWTGLAIEQVMKYWYHFAIMFEALFILTTIDTGTRIARFLLQEALGKVYHRFERTDWLPGAVLATAVVTGLWGALIWTGSISTIWPMFGIANQLLAVIALALVTTLLINSGRGRYAWVTLLPMLFVISTTMTAGAQLITSQFPAMIAEGGSRALAGYLNIALTLFVMLCVLVLLLNAIVRWITVWLSQGLPTAAKTDVITSVADPSSPGEST</sequence>
<feature type="transmembrane region" description="Helical" evidence="8">
    <location>
        <begin position="431"/>
        <end position="451"/>
    </location>
</feature>
<dbReference type="GO" id="GO:0009267">
    <property type="term" value="P:cellular response to starvation"/>
    <property type="evidence" value="ECO:0007669"/>
    <property type="project" value="InterPro"/>
</dbReference>
<reference evidence="10" key="2">
    <citation type="journal article" date="2012" name="PLoS ONE">
        <title>A Deeply Branching Thermophilic Bacterium with an Ancient Acetyl-CoA Pathway Dominates a Subsurface Ecosystem.</title>
        <authorList>
            <person name="Takami H."/>
            <person name="Noguchi H."/>
            <person name="Takaki Y."/>
            <person name="Uchiyama I."/>
            <person name="Toyoda A."/>
            <person name="Nishi S."/>
            <person name="Chee G.-J."/>
            <person name="Arai W."/>
            <person name="Nunoura T."/>
            <person name="Itoh T."/>
            <person name="Hattori M."/>
            <person name="Takai K."/>
        </authorList>
    </citation>
    <scope>NUCLEOTIDE SEQUENCE</scope>
</reference>
<evidence type="ECO:0000259" key="9">
    <source>
        <dbReference type="Pfam" id="PF02554"/>
    </source>
</evidence>
<feature type="transmembrane region" description="Helical" evidence="8">
    <location>
        <begin position="391"/>
        <end position="411"/>
    </location>
</feature>
<feature type="transmembrane region" description="Helical" evidence="8">
    <location>
        <begin position="626"/>
        <end position="650"/>
    </location>
</feature>
<feature type="transmembrane region" description="Helical" evidence="8">
    <location>
        <begin position="69"/>
        <end position="94"/>
    </location>
</feature>
<feature type="transmembrane region" description="Helical" evidence="8">
    <location>
        <begin position="657"/>
        <end position="680"/>
    </location>
</feature>
<reference evidence="10" key="1">
    <citation type="journal article" date="2005" name="Environ. Microbiol.">
        <title>Genetic and functional properties of uncultivated thermophilic crenarchaeotes from a subsurface gold mine as revealed by analysis of genome fragments.</title>
        <authorList>
            <person name="Nunoura T."/>
            <person name="Hirayama H."/>
            <person name="Takami H."/>
            <person name="Oida H."/>
            <person name="Nishi S."/>
            <person name="Shimamura S."/>
            <person name="Suzuki Y."/>
            <person name="Inagaki F."/>
            <person name="Takai K."/>
            <person name="Nealson K.H."/>
            <person name="Horikoshi K."/>
        </authorList>
    </citation>
    <scope>NUCLEOTIDE SEQUENCE</scope>
</reference>
<keyword evidence="7 8" id="KW-0472">Membrane</keyword>
<evidence type="ECO:0000256" key="2">
    <source>
        <dbReference type="ARBA" id="ARBA00007755"/>
    </source>
</evidence>
<feature type="transmembrane region" description="Helical" evidence="8">
    <location>
        <begin position="323"/>
        <end position="342"/>
    </location>
</feature>
<evidence type="ECO:0000256" key="4">
    <source>
        <dbReference type="ARBA" id="ARBA00022475"/>
    </source>
</evidence>
<keyword evidence="6 8" id="KW-1133">Transmembrane helix</keyword>
<organism evidence="10">
    <name type="scientific">uncultured Planctomycetota bacterium</name>
    <dbReference type="NCBI Taxonomy" id="120965"/>
    <lineage>
        <taxon>Bacteria</taxon>
        <taxon>Pseudomonadati</taxon>
        <taxon>Planctomycetota</taxon>
        <taxon>environmental samples</taxon>
    </lineage>
</organism>
<feature type="transmembrane region" description="Helical" evidence="8">
    <location>
        <begin position="258"/>
        <end position="278"/>
    </location>
</feature>
<dbReference type="EMBL" id="AP011668">
    <property type="protein sequence ID" value="BAL53830.1"/>
    <property type="molecule type" value="Genomic_DNA"/>
</dbReference>
<dbReference type="InterPro" id="IPR051605">
    <property type="entry name" value="CstA"/>
</dbReference>
<evidence type="ECO:0000256" key="8">
    <source>
        <dbReference type="SAM" id="Phobius"/>
    </source>
</evidence>
<feature type="transmembrane region" description="Helical" evidence="8">
    <location>
        <begin position="141"/>
        <end position="166"/>
    </location>
</feature>